<dbReference type="InterPro" id="IPR010982">
    <property type="entry name" value="Lambda_DNA-bd_dom_sf"/>
</dbReference>
<name>A0ABQ2DDS9_9DEIO</name>
<dbReference type="CDD" id="cd02042">
    <property type="entry name" value="ParAB_family"/>
    <property type="match status" value="1"/>
</dbReference>
<gene>
    <name evidence="2" type="ORF">GCM10008938_42850</name>
</gene>
<proteinExistence type="predicted"/>
<dbReference type="InterPro" id="IPR050678">
    <property type="entry name" value="DNA_Partitioning_ATPase"/>
</dbReference>
<evidence type="ECO:0000313" key="2">
    <source>
        <dbReference type="EMBL" id="GGJ52269.1"/>
    </source>
</evidence>
<dbReference type="SUPFAM" id="SSF47413">
    <property type="entry name" value="lambda repressor-like DNA-binding domains"/>
    <property type="match status" value="1"/>
</dbReference>
<dbReference type="InterPro" id="IPR027417">
    <property type="entry name" value="P-loop_NTPase"/>
</dbReference>
<evidence type="ECO:0000313" key="3">
    <source>
        <dbReference type="Proteomes" id="UP000632222"/>
    </source>
</evidence>
<dbReference type="Gene3D" id="3.40.50.300">
    <property type="entry name" value="P-loop containing nucleotide triphosphate hydrolases"/>
    <property type="match status" value="1"/>
</dbReference>
<dbReference type="InterPro" id="IPR001387">
    <property type="entry name" value="Cro/C1-type_HTH"/>
</dbReference>
<evidence type="ECO:0000259" key="1">
    <source>
        <dbReference type="PROSITE" id="PS50943"/>
    </source>
</evidence>
<dbReference type="Gene3D" id="1.10.260.40">
    <property type="entry name" value="lambda repressor-like DNA-binding domains"/>
    <property type="match status" value="1"/>
</dbReference>
<sequence length="333" mass="37304">MNDNSMQEVMRQLADIRTRRDITLLTVSKRIGVRSKQSVLDLENSDNPTIRSVLKYAEALGVGIELNINRCHVLPVFNHAGGVGKSTTTRDIGYALAELFHFRVLLIDADSQANLTEMFGLNPAQIPLENTINHIWESDELSFPEPTRITEKLHLVPSQLEISGLELSIPTVINGQNLLSTALKSIREQYDFVLIDCPPSVGQVTMSCLLAGDAMIVPTPPKEKTMGGLPRVFKVLNICKKSNPQYRIALFVTTRFVRNVHSTDEGYYEEIAPVLKKYGPVSQPIGERTMFEDAWQNRKSILQYRPDSEAAREVMVVTEELLASLNVQVNVNE</sequence>
<comment type="caution">
    <text evidence="2">The sequence shown here is derived from an EMBL/GenBank/DDBJ whole genome shotgun (WGS) entry which is preliminary data.</text>
</comment>
<reference evidence="3" key="1">
    <citation type="journal article" date="2019" name="Int. J. Syst. Evol. Microbiol.">
        <title>The Global Catalogue of Microorganisms (GCM) 10K type strain sequencing project: providing services to taxonomists for standard genome sequencing and annotation.</title>
        <authorList>
            <consortium name="The Broad Institute Genomics Platform"/>
            <consortium name="The Broad Institute Genome Sequencing Center for Infectious Disease"/>
            <person name="Wu L."/>
            <person name="Ma J."/>
        </authorList>
    </citation>
    <scope>NUCLEOTIDE SEQUENCE [LARGE SCALE GENOMIC DNA]</scope>
    <source>
        <strain evidence="3">JCM 14370</strain>
    </source>
</reference>
<keyword evidence="3" id="KW-1185">Reference proteome</keyword>
<accession>A0ABQ2DDS9</accession>
<dbReference type="PROSITE" id="PS50943">
    <property type="entry name" value="HTH_CROC1"/>
    <property type="match status" value="1"/>
</dbReference>
<dbReference type="Proteomes" id="UP000632222">
    <property type="component" value="Unassembled WGS sequence"/>
</dbReference>
<dbReference type="EMBL" id="BMOD01000024">
    <property type="protein sequence ID" value="GGJ52269.1"/>
    <property type="molecule type" value="Genomic_DNA"/>
</dbReference>
<dbReference type="RefSeq" id="WP_189006708.1">
    <property type="nucleotide sequence ID" value="NZ_BMOD01000024.1"/>
</dbReference>
<dbReference type="SMART" id="SM00530">
    <property type="entry name" value="HTH_XRE"/>
    <property type="match status" value="1"/>
</dbReference>
<dbReference type="Pfam" id="PF13614">
    <property type="entry name" value="AAA_31"/>
    <property type="match status" value="1"/>
</dbReference>
<dbReference type="PANTHER" id="PTHR13696">
    <property type="entry name" value="P-LOOP CONTAINING NUCLEOSIDE TRIPHOSPHATE HYDROLASE"/>
    <property type="match status" value="1"/>
</dbReference>
<organism evidence="2 3">
    <name type="scientific">Deinococcus roseus</name>
    <dbReference type="NCBI Taxonomy" id="392414"/>
    <lineage>
        <taxon>Bacteria</taxon>
        <taxon>Thermotogati</taxon>
        <taxon>Deinococcota</taxon>
        <taxon>Deinococci</taxon>
        <taxon>Deinococcales</taxon>
        <taxon>Deinococcaceae</taxon>
        <taxon>Deinococcus</taxon>
    </lineage>
</organism>
<protein>
    <submittedName>
        <fullName evidence="2">Chromosome partitioning protein ParA</fullName>
    </submittedName>
</protein>
<dbReference type="InterPro" id="IPR025669">
    <property type="entry name" value="AAA_dom"/>
</dbReference>
<dbReference type="PANTHER" id="PTHR13696:SF52">
    <property type="entry name" value="PARA FAMILY PROTEIN CT_582"/>
    <property type="match status" value="1"/>
</dbReference>
<dbReference type="SUPFAM" id="SSF52540">
    <property type="entry name" value="P-loop containing nucleoside triphosphate hydrolases"/>
    <property type="match status" value="1"/>
</dbReference>
<dbReference type="CDD" id="cd00093">
    <property type="entry name" value="HTH_XRE"/>
    <property type="match status" value="1"/>
</dbReference>
<feature type="domain" description="HTH cro/C1-type" evidence="1">
    <location>
        <begin position="13"/>
        <end position="66"/>
    </location>
</feature>